<protein>
    <submittedName>
        <fullName evidence="2">Uncharacterized protein</fullName>
    </submittedName>
</protein>
<organism evidence="2 3">
    <name type="scientific">Rubrimonas cliftonensis</name>
    <dbReference type="NCBI Taxonomy" id="89524"/>
    <lineage>
        <taxon>Bacteria</taxon>
        <taxon>Pseudomonadati</taxon>
        <taxon>Pseudomonadota</taxon>
        <taxon>Alphaproteobacteria</taxon>
        <taxon>Rhodobacterales</taxon>
        <taxon>Paracoccaceae</taxon>
        <taxon>Rubrimonas</taxon>
    </lineage>
</organism>
<dbReference type="STRING" id="89524.SAMN05444370_12024"/>
<dbReference type="EMBL" id="FNQM01000020">
    <property type="protein sequence ID" value="SEA94271.1"/>
    <property type="molecule type" value="Genomic_DNA"/>
</dbReference>
<name>A0A1H4FAP9_9RHOB</name>
<proteinExistence type="predicted"/>
<feature type="region of interest" description="Disordered" evidence="1">
    <location>
        <begin position="18"/>
        <end position="47"/>
    </location>
</feature>
<dbReference type="Proteomes" id="UP000198703">
    <property type="component" value="Unassembled WGS sequence"/>
</dbReference>
<dbReference type="AlphaFoldDB" id="A0A1H4FAP9"/>
<gene>
    <name evidence="2" type="ORF">SAMN05444370_12024</name>
</gene>
<accession>A0A1H4FAP9</accession>
<reference evidence="2 3" key="1">
    <citation type="submission" date="2016-10" db="EMBL/GenBank/DDBJ databases">
        <authorList>
            <person name="de Groot N.N."/>
        </authorList>
    </citation>
    <scope>NUCLEOTIDE SEQUENCE [LARGE SCALE GENOMIC DNA]</scope>
    <source>
        <strain evidence="2 3">DSM 15345</strain>
    </source>
</reference>
<evidence type="ECO:0000256" key="1">
    <source>
        <dbReference type="SAM" id="MobiDB-lite"/>
    </source>
</evidence>
<dbReference type="RefSeq" id="WP_093255823.1">
    <property type="nucleotide sequence ID" value="NZ_FNQM01000020.1"/>
</dbReference>
<evidence type="ECO:0000313" key="3">
    <source>
        <dbReference type="Proteomes" id="UP000198703"/>
    </source>
</evidence>
<sequence length="62" mass="6250">MTDAIAFALITLLIAQHPERPPEQALAPAVERPSASAPADAAGDDEAAPALRVALAGTTSTE</sequence>
<evidence type="ECO:0000313" key="2">
    <source>
        <dbReference type="EMBL" id="SEA94271.1"/>
    </source>
</evidence>
<keyword evidence="3" id="KW-1185">Reference proteome</keyword>